<organism evidence="1 2">
    <name type="scientific">Symbiodinium pilosum</name>
    <name type="common">Dinoflagellate</name>
    <dbReference type="NCBI Taxonomy" id="2952"/>
    <lineage>
        <taxon>Eukaryota</taxon>
        <taxon>Sar</taxon>
        <taxon>Alveolata</taxon>
        <taxon>Dinophyceae</taxon>
        <taxon>Suessiales</taxon>
        <taxon>Symbiodiniaceae</taxon>
        <taxon>Symbiodinium</taxon>
    </lineage>
</organism>
<comment type="caution">
    <text evidence="1">The sequence shown here is derived from an EMBL/GenBank/DDBJ whole genome shotgun (WGS) entry which is preliminary data.</text>
</comment>
<reference evidence="1" key="1">
    <citation type="submission" date="2021-02" db="EMBL/GenBank/DDBJ databases">
        <authorList>
            <person name="Dougan E. K."/>
            <person name="Rhodes N."/>
            <person name="Thang M."/>
            <person name="Chan C."/>
        </authorList>
    </citation>
    <scope>NUCLEOTIDE SEQUENCE</scope>
</reference>
<dbReference type="EMBL" id="CAJNIZ010035620">
    <property type="protein sequence ID" value="CAE7560898.1"/>
    <property type="molecule type" value="Genomic_DNA"/>
</dbReference>
<dbReference type="AlphaFoldDB" id="A0A812U395"/>
<keyword evidence="2" id="KW-1185">Reference proteome</keyword>
<dbReference type="Proteomes" id="UP000649617">
    <property type="component" value="Unassembled WGS sequence"/>
</dbReference>
<evidence type="ECO:0000313" key="2">
    <source>
        <dbReference type="Proteomes" id="UP000649617"/>
    </source>
</evidence>
<name>A0A812U395_SYMPI</name>
<feature type="non-terminal residue" evidence="1">
    <location>
        <position position="303"/>
    </location>
</feature>
<sequence>AAEKQRWAARLEAVAGRAGDHAELNKHEAGDETLTGPERERIKNLVLSSGAPKTMAVHIRRWEKLERWCSANSVVLYPLTIDAVVKYALFLDSKECGPTVIPSLRSALKWVGSRLAIKLPDLQDKRLLALETDVFQKRAKMIKEAVAMPFEVVQAMEKFVCSGKEPAAARIFTWWLLCMVFASLRFDDAIHVKPLELEMRPNASADRAPSQLEGSRSYGPQVYPQSYTRNRSTIPAVMMQQLVADLKDAFAPKCVSKDDLVDEVDDDLLPIAEFFLKIPDGSASSYEYKCHCSSKTDYQIVAC</sequence>
<protein>
    <submittedName>
        <fullName evidence="1">Uncharacterized protein</fullName>
    </submittedName>
</protein>
<proteinExistence type="predicted"/>
<accession>A0A812U395</accession>
<feature type="non-terminal residue" evidence="1">
    <location>
        <position position="1"/>
    </location>
</feature>
<dbReference type="OrthoDB" id="415091at2759"/>
<evidence type="ECO:0000313" key="1">
    <source>
        <dbReference type="EMBL" id="CAE7560898.1"/>
    </source>
</evidence>
<gene>
    <name evidence="1" type="ORF">SPIL2461_LOCUS14998</name>
</gene>